<evidence type="ECO:0000256" key="1">
    <source>
        <dbReference type="ARBA" id="ARBA00022729"/>
    </source>
</evidence>
<dbReference type="NCBIfam" id="TIGR01414">
    <property type="entry name" value="autotrans_barl"/>
    <property type="match status" value="1"/>
</dbReference>
<dbReference type="InterPro" id="IPR006315">
    <property type="entry name" value="OM_autotransptr_brl_dom"/>
</dbReference>
<dbReference type="InterPro" id="IPR011250">
    <property type="entry name" value="OMP/PagP_B-barrel"/>
</dbReference>
<name>K6YSX4_9ALTE</name>
<protein>
    <recommendedName>
        <fullName evidence="3">Outer membrane protein beta-barrel domain-containing protein</fullName>
    </recommendedName>
</protein>
<keyword evidence="1 2" id="KW-0732">Signal</keyword>
<feature type="signal peptide" evidence="2">
    <location>
        <begin position="1"/>
        <end position="21"/>
    </location>
</feature>
<keyword evidence="5" id="KW-1185">Reference proteome</keyword>
<dbReference type="OrthoDB" id="6385920at2"/>
<dbReference type="HOGENOM" id="CLU_1522100_0_0_6"/>
<dbReference type="PATRIC" id="fig|1129794.4.peg.3938"/>
<dbReference type="RefSeq" id="WP_007634578.1">
    <property type="nucleotide sequence ID" value="NC_020514.1"/>
</dbReference>
<accession>K6YSX4</accession>
<dbReference type="EMBL" id="CP003837">
    <property type="protein sequence ID" value="AGH46058.1"/>
    <property type="molecule type" value="Genomic_DNA"/>
</dbReference>
<evidence type="ECO:0000313" key="5">
    <source>
        <dbReference type="Proteomes" id="UP000011864"/>
    </source>
</evidence>
<dbReference type="GO" id="GO:0019867">
    <property type="term" value="C:outer membrane"/>
    <property type="evidence" value="ECO:0007669"/>
    <property type="project" value="InterPro"/>
</dbReference>
<dbReference type="Gene3D" id="2.40.160.20">
    <property type="match status" value="1"/>
</dbReference>
<dbReference type="InterPro" id="IPR027385">
    <property type="entry name" value="Beta-barrel_OMP"/>
</dbReference>
<organism evidence="4 5">
    <name type="scientific">Paraglaciecola psychrophila 170</name>
    <dbReference type="NCBI Taxonomy" id="1129794"/>
    <lineage>
        <taxon>Bacteria</taxon>
        <taxon>Pseudomonadati</taxon>
        <taxon>Pseudomonadota</taxon>
        <taxon>Gammaproteobacteria</taxon>
        <taxon>Alteromonadales</taxon>
        <taxon>Alteromonadaceae</taxon>
        <taxon>Paraglaciecola</taxon>
    </lineage>
</organism>
<evidence type="ECO:0000256" key="2">
    <source>
        <dbReference type="SAM" id="SignalP"/>
    </source>
</evidence>
<evidence type="ECO:0000259" key="3">
    <source>
        <dbReference type="Pfam" id="PF13505"/>
    </source>
</evidence>
<dbReference type="Proteomes" id="UP000011864">
    <property type="component" value="Chromosome"/>
</dbReference>
<proteinExistence type="predicted"/>
<feature type="chain" id="PRO_5003901438" description="Outer membrane protein beta-barrel domain-containing protein" evidence="2">
    <location>
        <begin position="22"/>
        <end position="205"/>
    </location>
</feature>
<dbReference type="KEGG" id="gps:C427_3953"/>
<sequence>MLKKQIGILVISCIISLQTLAADNVYTVFSVGYADIELFQDSNKDFGYKMAIGYQFDPQWYFEAGYQSLIHDKLYLTELPSATDVMNSENAQQGDALFLAFLGKASSQVGELFYRIGVLKTDIRGQQLLPGVRECELGKANVLAIANFGAATMCDYDESGVAGVIGFGFDYFIGARTMLRTEVEYIKGQDNLTVTTVNVGLRYNF</sequence>
<dbReference type="eggNOG" id="ENOG5033ZPY">
    <property type="taxonomic scope" value="Bacteria"/>
</dbReference>
<dbReference type="AlphaFoldDB" id="K6YSX4"/>
<dbReference type="Pfam" id="PF13505">
    <property type="entry name" value="OMP_b-brl"/>
    <property type="match status" value="1"/>
</dbReference>
<gene>
    <name evidence="4" type="ORF">C427_3953</name>
</gene>
<dbReference type="SUPFAM" id="SSF56925">
    <property type="entry name" value="OMPA-like"/>
    <property type="match status" value="1"/>
</dbReference>
<feature type="domain" description="Outer membrane protein beta-barrel" evidence="3">
    <location>
        <begin position="13"/>
        <end position="205"/>
    </location>
</feature>
<reference evidence="4 5" key="1">
    <citation type="journal article" date="2013" name="Genome Announc.">
        <title>Complete Genome Sequence of Glaciecola psychrophila Strain 170T.</title>
        <authorList>
            <person name="Yin J."/>
            <person name="Chen J."/>
            <person name="Liu G."/>
            <person name="Yu Y."/>
            <person name="Song L."/>
            <person name="Wang X."/>
            <person name="Qu X."/>
        </authorList>
    </citation>
    <scope>NUCLEOTIDE SEQUENCE [LARGE SCALE GENOMIC DNA]</scope>
    <source>
        <strain evidence="4 5">170</strain>
    </source>
</reference>
<evidence type="ECO:0000313" key="4">
    <source>
        <dbReference type="EMBL" id="AGH46058.1"/>
    </source>
</evidence>